<reference evidence="2 3" key="1">
    <citation type="submission" date="2014-02" db="EMBL/GenBank/DDBJ databases">
        <title>Expanding our view of genomic diversity in Candidatus Accumulibacter clades.</title>
        <authorList>
            <person name="Skennerton C.T."/>
            <person name="Barr J.J."/>
            <person name="Slater F.R."/>
            <person name="Bond P.L."/>
            <person name="Tyson G.W."/>
        </authorList>
    </citation>
    <scope>NUCLEOTIDE SEQUENCE [LARGE SCALE GENOMIC DNA]</scope>
    <source>
        <strain evidence="3">BA-91</strain>
    </source>
</reference>
<sequence>MKRHTSSPDGEDLQWLREIVARLVEQNLAQTATGDHTKDAVEQQVIELLYRPAGLRKLRMGEDSLPAKPPELEKGKEVHQSVPVHTQRAERKRDRVELRMNQHGTNTPGAFG</sequence>
<feature type="region of interest" description="Disordered" evidence="1">
    <location>
        <begin position="61"/>
        <end position="112"/>
    </location>
</feature>
<protein>
    <submittedName>
        <fullName evidence="2">Uncharacterized protein</fullName>
    </submittedName>
</protein>
<name>A0A080LRE8_9PROT</name>
<feature type="compositionally biased region" description="Basic and acidic residues" evidence="1">
    <location>
        <begin position="87"/>
        <end position="100"/>
    </location>
</feature>
<dbReference type="Proteomes" id="UP000020077">
    <property type="component" value="Unassembled WGS sequence"/>
</dbReference>
<dbReference type="EMBL" id="JDVG02000656">
    <property type="protein sequence ID" value="KFB70733.1"/>
    <property type="molecule type" value="Genomic_DNA"/>
</dbReference>
<proteinExistence type="predicted"/>
<feature type="compositionally biased region" description="Basic and acidic residues" evidence="1">
    <location>
        <begin position="70"/>
        <end position="79"/>
    </location>
</feature>
<feature type="compositionally biased region" description="Polar residues" evidence="1">
    <location>
        <begin position="102"/>
        <end position="112"/>
    </location>
</feature>
<evidence type="ECO:0000313" key="2">
    <source>
        <dbReference type="EMBL" id="KFB70733.1"/>
    </source>
</evidence>
<accession>A0A080LRE8</accession>
<gene>
    <name evidence="2" type="ORF">AW09_004155</name>
</gene>
<comment type="caution">
    <text evidence="2">The sequence shown here is derived from an EMBL/GenBank/DDBJ whole genome shotgun (WGS) entry which is preliminary data.</text>
</comment>
<organism evidence="2 3">
    <name type="scientific">Candidatus Accumulibacter phosphatis</name>
    <dbReference type="NCBI Taxonomy" id="327160"/>
    <lineage>
        <taxon>Bacteria</taxon>
        <taxon>Pseudomonadati</taxon>
        <taxon>Pseudomonadota</taxon>
        <taxon>Betaproteobacteria</taxon>
        <taxon>Candidatus Accumulibacter</taxon>
    </lineage>
</organism>
<evidence type="ECO:0000313" key="3">
    <source>
        <dbReference type="Proteomes" id="UP000020077"/>
    </source>
</evidence>
<dbReference type="AlphaFoldDB" id="A0A080LRE8"/>
<evidence type="ECO:0000256" key="1">
    <source>
        <dbReference type="SAM" id="MobiDB-lite"/>
    </source>
</evidence>